<dbReference type="KEGG" id="vg:22475461"/>
<dbReference type="GeneID" id="22475461"/>
<accession>A0A076G6Y5</accession>
<gene>
    <name evidence="1" type="ORF">Av05_00120</name>
</gene>
<dbReference type="EMBL" id="KM190144">
    <property type="protein sequence ID" value="AII27663.1"/>
    <property type="molecule type" value="Genomic_DNA"/>
</dbReference>
<protein>
    <submittedName>
        <fullName evidence="1">Uncharacterized protein</fullName>
    </submittedName>
</protein>
<dbReference type="RefSeq" id="YP_009111194.1">
    <property type="nucleotide sequence ID" value="NC_025830.1"/>
</dbReference>
<evidence type="ECO:0000313" key="1">
    <source>
        <dbReference type="EMBL" id="AII27663.1"/>
    </source>
</evidence>
<dbReference type="Proteomes" id="UP000028961">
    <property type="component" value="Segment"/>
</dbReference>
<name>A0A076G6Y5_9CAUD</name>
<organism evidence="1 2">
    <name type="scientific">Escherichia phage Av-05</name>
    <dbReference type="NCBI Taxonomy" id="1527519"/>
    <lineage>
        <taxon>Viruses</taxon>
        <taxon>Duplodnaviria</taxon>
        <taxon>Heunggongvirae</taxon>
        <taxon>Uroviricota</taxon>
        <taxon>Caudoviricetes</taxon>
        <taxon>Vequintavirinae</taxon>
        <taxon>Avunavirus</taxon>
        <taxon>Avunavirus Av05</taxon>
    </lineage>
</organism>
<sequence length="75" mass="8523">MKIDYQELRKLAEIAKDGGTHQEITDYRAMVTPQLVLALLDEIKKLEDTNIDAMCQIAELKINVKLLKGEVISHD</sequence>
<keyword evidence="2" id="KW-1185">Reference proteome</keyword>
<reference evidence="1 2" key="1">
    <citation type="journal article" date="2015" name="Genome Announc.">
        <title>Genomic Analysis of Broad-Host-Range Enterobacteriophage Av-05.</title>
        <authorList>
            <person name="Amarillas L."/>
            <person name="Lopez-Cuevas O."/>
            <person name="Leon-Felix J."/>
            <person name="Castro-Del Campo N."/>
            <person name="Gerba C.P."/>
            <person name="Chaidez C."/>
        </authorList>
    </citation>
    <scope>NUCLEOTIDE SEQUENCE [LARGE SCALE GENOMIC DNA]</scope>
</reference>
<evidence type="ECO:0000313" key="2">
    <source>
        <dbReference type="Proteomes" id="UP000028961"/>
    </source>
</evidence>
<proteinExistence type="predicted"/>